<dbReference type="UniPathway" id="UPA00074">
    <property type="reaction ID" value="UER00124"/>
</dbReference>
<keyword evidence="6 7" id="KW-0315">Glutamine amidotransferase</keyword>
<dbReference type="SUPFAM" id="SSF56235">
    <property type="entry name" value="N-terminal nucleophile aminohydrolases (Ntn hydrolases)"/>
    <property type="match status" value="1"/>
</dbReference>
<evidence type="ECO:0000256" key="6">
    <source>
        <dbReference type="ARBA" id="ARBA00022962"/>
    </source>
</evidence>
<dbReference type="GO" id="GO:0000287">
    <property type="term" value="F:magnesium ion binding"/>
    <property type="evidence" value="ECO:0007669"/>
    <property type="project" value="UniProtKB-UniRule"/>
</dbReference>
<feature type="active site" description="Nucleophile" evidence="7 9">
    <location>
        <position position="7"/>
    </location>
</feature>
<comment type="function">
    <text evidence="7">Catalyzes the formation of phosphoribosylamine from phosphoribosylpyrophosphate (PRPP) and glutamine.</text>
</comment>
<dbReference type="CDD" id="cd00715">
    <property type="entry name" value="GPATase_N"/>
    <property type="match status" value="1"/>
</dbReference>
<keyword evidence="7 11" id="KW-0411">Iron-sulfur</keyword>
<evidence type="ECO:0000256" key="2">
    <source>
        <dbReference type="ARBA" id="ARBA00010138"/>
    </source>
</evidence>
<dbReference type="InterPro" id="IPR029055">
    <property type="entry name" value="Ntn_hydrolases_N"/>
</dbReference>
<dbReference type="AlphaFoldDB" id="A0A7G9Z2S7"/>
<evidence type="ECO:0000256" key="4">
    <source>
        <dbReference type="ARBA" id="ARBA00022679"/>
    </source>
</evidence>
<dbReference type="InterPro" id="IPR017932">
    <property type="entry name" value="GATase_2_dom"/>
</dbReference>
<evidence type="ECO:0000256" key="10">
    <source>
        <dbReference type="PIRSR" id="PIRSR000485-2"/>
    </source>
</evidence>
<keyword evidence="5 7" id="KW-0658">Purine biosynthesis</keyword>
<comment type="cofactor">
    <cofactor evidence="7 10">
        <name>Mg(2+)</name>
        <dbReference type="ChEBI" id="CHEBI:18420"/>
    </cofactor>
    <text evidence="7 10">Binds 1 Mg(2+) ion per subunit.</text>
</comment>
<dbReference type="PANTHER" id="PTHR11907">
    <property type="entry name" value="AMIDOPHOSPHORIBOSYLTRANSFERASE"/>
    <property type="match status" value="1"/>
</dbReference>
<keyword evidence="7 11" id="KW-0408">Iron</keyword>
<comment type="similarity">
    <text evidence="2 7 8">In the C-terminal section; belongs to the purine/pyrimidine phosphoribosyltransferase family.</text>
</comment>
<dbReference type="InterPro" id="IPR005854">
    <property type="entry name" value="PurF"/>
</dbReference>
<dbReference type="EC" id="2.4.2.14" evidence="7"/>
<evidence type="ECO:0000259" key="12">
    <source>
        <dbReference type="PROSITE" id="PS51278"/>
    </source>
</evidence>
<comment type="pathway">
    <text evidence="1 7 8">Purine metabolism; IMP biosynthesis via de novo pathway; N(1)-(5-phospho-D-ribosyl)glycinamide from 5-phospho-alpha-D-ribose 1-diphosphate: step 1/2.</text>
</comment>
<comment type="catalytic activity">
    <reaction evidence="7 8">
        <text>5-phospho-beta-D-ribosylamine + L-glutamate + diphosphate = 5-phospho-alpha-D-ribose 1-diphosphate + L-glutamine + H2O</text>
        <dbReference type="Rhea" id="RHEA:14905"/>
        <dbReference type="ChEBI" id="CHEBI:15377"/>
        <dbReference type="ChEBI" id="CHEBI:29985"/>
        <dbReference type="ChEBI" id="CHEBI:33019"/>
        <dbReference type="ChEBI" id="CHEBI:58017"/>
        <dbReference type="ChEBI" id="CHEBI:58359"/>
        <dbReference type="ChEBI" id="CHEBI:58681"/>
        <dbReference type="EC" id="2.4.2.14"/>
    </reaction>
</comment>
<comment type="cofactor">
    <cofactor evidence="7 11">
        <name>[4Fe-4S] cluster</name>
        <dbReference type="ChEBI" id="CHEBI:49883"/>
    </cofactor>
    <text evidence="7 11">Binds 1 [4Fe-4S] cluster per subunit.</text>
</comment>
<evidence type="ECO:0000256" key="3">
    <source>
        <dbReference type="ARBA" id="ARBA00022676"/>
    </source>
</evidence>
<evidence type="ECO:0000256" key="11">
    <source>
        <dbReference type="PIRSR" id="PIRSR000485-3"/>
    </source>
</evidence>
<keyword evidence="7 10" id="KW-0479">Metal-binding</keyword>
<keyword evidence="7" id="KW-0004">4Fe-4S</keyword>
<evidence type="ECO:0000313" key="13">
    <source>
        <dbReference type="EMBL" id="QNO54561.1"/>
    </source>
</evidence>
<evidence type="ECO:0000256" key="7">
    <source>
        <dbReference type="HAMAP-Rule" id="MF_01931"/>
    </source>
</evidence>
<dbReference type="Pfam" id="PF13522">
    <property type="entry name" value="GATase_6"/>
    <property type="match status" value="1"/>
</dbReference>
<dbReference type="GO" id="GO:0004044">
    <property type="term" value="F:amidophosphoribosyltransferase activity"/>
    <property type="evidence" value="ECO:0007669"/>
    <property type="project" value="UniProtKB-UniRule"/>
</dbReference>
<dbReference type="PROSITE" id="PS51278">
    <property type="entry name" value="GATASE_TYPE_2"/>
    <property type="match status" value="1"/>
</dbReference>
<dbReference type="GO" id="GO:0009113">
    <property type="term" value="P:purine nucleobase biosynthetic process"/>
    <property type="evidence" value="ECO:0007669"/>
    <property type="project" value="UniProtKB-UniRule"/>
</dbReference>
<gene>
    <name evidence="7 13" type="primary">purF</name>
    <name evidence="13" type="ORF">KENJCFKB_00021</name>
</gene>
<dbReference type="Pfam" id="PF00156">
    <property type="entry name" value="Pribosyltran"/>
    <property type="match status" value="1"/>
</dbReference>
<evidence type="ECO:0000256" key="8">
    <source>
        <dbReference type="PIRNR" id="PIRNR000485"/>
    </source>
</evidence>
<feature type="binding site" evidence="7 11">
    <location>
        <position position="460"/>
    </location>
    <ligand>
        <name>[4Fe-4S] cluster</name>
        <dbReference type="ChEBI" id="CHEBI:49883"/>
    </ligand>
</feature>
<name>A0A7G9Z2S7_9EURY</name>
<feature type="binding site" evidence="7 11">
    <location>
        <position position="463"/>
    </location>
    <ligand>
        <name>[4Fe-4S] cluster</name>
        <dbReference type="ChEBI" id="CHEBI:49883"/>
    </ligand>
</feature>
<dbReference type="Gene3D" id="3.40.50.2020">
    <property type="match status" value="1"/>
</dbReference>
<feature type="binding site" evidence="7 10">
    <location>
        <position position="310"/>
    </location>
    <ligand>
        <name>Mg(2+)</name>
        <dbReference type="ChEBI" id="CHEBI:18420"/>
    </ligand>
</feature>
<dbReference type="InterPro" id="IPR000836">
    <property type="entry name" value="PRTase_dom"/>
</dbReference>
<dbReference type="Gene3D" id="3.60.20.10">
    <property type="entry name" value="Glutamine Phosphoribosylpyrophosphate, subunit 1, domain 1"/>
    <property type="match status" value="1"/>
</dbReference>
<evidence type="ECO:0000256" key="9">
    <source>
        <dbReference type="PIRSR" id="PIRSR000485-1"/>
    </source>
</evidence>
<feature type="binding site" evidence="7 10">
    <location>
        <position position="372"/>
    </location>
    <ligand>
        <name>Mg(2+)</name>
        <dbReference type="ChEBI" id="CHEBI:18420"/>
    </ligand>
</feature>
<feature type="binding site" evidence="7 11">
    <location>
        <position position="263"/>
    </location>
    <ligand>
        <name>[4Fe-4S] cluster</name>
        <dbReference type="ChEBI" id="CHEBI:49883"/>
    </ligand>
</feature>
<evidence type="ECO:0000256" key="5">
    <source>
        <dbReference type="ARBA" id="ARBA00022755"/>
    </source>
</evidence>
<dbReference type="GO" id="GO:0051539">
    <property type="term" value="F:4 iron, 4 sulfur cluster binding"/>
    <property type="evidence" value="ECO:0007669"/>
    <property type="project" value="UniProtKB-KW"/>
</dbReference>
<dbReference type="SUPFAM" id="SSF53271">
    <property type="entry name" value="PRTase-like"/>
    <property type="match status" value="1"/>
</dbReference>
<dbReference type="InterPro" id="IPR035584">
    <property type="entry name" value="PurF_N"/>
</dbReference>
<dbReference type="NCBIfam" id="TIGR01134">
    <property type="entry name" value="purF"/>
    <property type="match status" value="1"/>
</dbReference>
<feature type="domain" description="Glutamine amidotransferase type-2" evidence="12">
    <location>
        <begin position="7"/>
        <end position="247"/>
    </location>
</feature>
<proteinExistence type="inferred from homology"/>
<dbReference type="CDD" id="cd06223">
    <property type="entry name" value="PRTases_typeI"/>
    <property type="match status" value="1"/>
</dbReference>
<dbReference type="HAMAP" id="MF_01931">
    <property type="entry name" value="PurF"/>
    <property type="match status" value="1"/>
</dbReference>
<protein>
    <recommendedName>
        <fullName evidence="7">Amidophosphoribosyltransferase</fullName>
        <shortName evidence="7">ATase</shortName>
        <ecNumber evidence="7">2.4.2.14</ecNumber>
    </recommendedName>
    <alternativeName>
        <fullName evidence="7">Glutamine phosphoribosylpyrophosphate amidotransferase</fullName>
        <shortName evidence="7">GPATase</shortName>
    </alternativeName>
</protein>
<keyword evidence="3 7" id="KW-0328">Glycosyltransferase</keyword>
<dbReference type="InterPro" id="IPR029057">
    <property type="entry name" value="PRTase-like"/>
</dbReference>
<accession>A0A7G9Z2S7</accession>
<dbReference type="PIRSF" id="PIRSF000485">
    <property type="entry name" value="Amd_phspho_trans"/>
    <property type="match status" value="1"/>
</dbReference>
<organism evidence="13">
    <name type="scientific">Candidatus Methanophaga sp. ANME-1 ERB7</name>
    <dbReference type="NCBI Taxonomy" id="2759913"/>
    <lineage>
        <taxon>Archaea</taxon>
        <taxon>Methanobacteriati</taxon>
        <taxon>Methanobacteriota</taxon>
        <taxon>Stenosarchaea group</taxon>
        <taxon>Methanomicrobia</taxon>
        <taxon>Candidatus Methanophagales</taxon>
        <taxon>Candidatus Methanophagaceae</taxon>
        <taxon>Candidatus Methanophaga</taxon>
    </lineage>
</organism>
<keyword evidence="7 10" id="KW-0460">Magnesium</keyword>
<keyword evidence="4 7" id="KW-0808">Transferase</keyword>
<sequence>MSGKEGCGIAGIALTQNDAALPLFYALYALQHRGQESAGIAVCNRNKEGKGNETSARNDDIQLIRGMGFVHEVFDDEQLKSLKGNIGIGHVRYSTTGASKLENAEPLLVNYKNGKIAIAHNGNLVNTAELGRELEREGRIFHSDTDTEMIAQLLAKELTRHDPIGAIKELMKRVIGSYSLVILMDNLLMAVRDPLGIKPLCLGEIKDEKEEIGEGYIIASESTVIDMLGGKLVRDVRPGEVLLIKDGNLESYQLYKGVNTAHCVFEYIYFARADSILDGKLVYDVRREIGERLAGEHCVEADIVSPVPDSGITFAIGYARQAGLDYIEGFIKNRYVGRTFIMPEKGTRDTAVRLKLNVVQANVEGKRVVLVDDSIVRGTTSRRIVANLKKKGANEVHLRVGSPPIKAPCYLGINTPTRAELLASNRTMDEICKFLNANSIGYLSLEGLIDSVGMDANNLCLGCLTGKYPVEIPGEVCIARQLKLTQF</sequence>
<reference evidence="13" key="1">
    <citation type="submission" date="2020-06" db="EMBL/GenBank/DDBJ databases">
        <title>Unique genomic features of the anaerobic methanotrophic archaea.</title>
        <authorList>
            <person name="Chadwick G.L."/>
            <person name="Skennerton C.T."/>
            <person name="Laso-Perez R."/>
            <person name="Leu A.O."/>
            <person name="Speth D.R."/>
            <person name="Yu H."/>
            <person name="Morgan-Lang C."/>
            <person name="Hatzenpichler R."/>
            <person name="Goudeau D."/>
            <person name="Malmstrom R."/>
            <person name="Brazelton W.J."/>
            <person name="Woyke T."/>
            <person name="Hallam S.J."/>
            <person name="Tyson G.W."/>
            <person name="Wegener G."/>
            <person name="Boetius A."/>
            <person name="Orphan V."/>
        </authorList>
    </citation>
    <scope>NUCLEOTIDE SEQUENCE</scope>
</reference>
<dbReference type="GO" id="GO:0006189">
    <property type="term" value="P:'de novo' IMP biosynthetic process"/>
    <property type="evidence" value="ECO:0007669"/>
    <property type="project" value="UniProtKB-UniRule"/>
</dbReference>
<feature type="binding site" evidence="7 11">
    <location>
        <position position="409"/>
    </location>
    <ligand>
        <name>[4Fe-4S] cluster</name>
        <dbReference type="ChEBI" id="CHEBI:49883"/>
    </ligand>
</feature>
<feature type="binding site" evidence="7 10">
    <location>
        <position position="373"/>
    </location>
    <ligand>
        <name>Mg(2+)</name>
        <dbReference type="ChEBI" id="CHEBI:18420"/>
    </ligand>
</feature>
<evidence type="ECO:0000256" key="1">
    <source>
        <dbReference type="ARBA" id="ARBA00005209"/>
    </source>
</evidence>
<dbReference type="EMBL" id="MT631586">
    <property type="protein sequence ID" value="QNO54561.1"/>
    <property type="molecule type" value="Genomic_DNA"/>
</dbReference>